<dbReference type="Proteomes" id="UP000275394">
    <property type="component" value="Unassembled WGS sequence"/>
</dbReference>
<gene>
    <name evidence="1" type="ORF">EDC56_2492</name>
</gene>
<proteinExistence type="predicted"/>
<dbReference type="Pfam" id="PF08173">
    <property type="entry name" value="YbgT_YccB"/>
    <property type="match status" value="1"/>
</dbReference>
<organism evidence="1 2">
    <name type="scientific">Sinobacterium caligoides</name>
    <dbReference type="NCBI Taxonomy" id="933926"/>
    <lineage>
        <taxon>Bacteria</taxon>
        <taxon>Pseudomonadati</taxon>
        <taxon>Pseudomonadota</taxon>
        <taxon>Gammaproteobacteria</taxon>
        <taxon>Cellvibrionales</taxon>
        <taxon>Spongiibacteraceae</taxon>
        <taxon>Sinobacterium</taxon>
    </lineage>
</organism>
<accession>A0A3N2DQV0</accession>
<comment type="caution">
    <text evidence="1">The sequence shown here is derived from an EMBL/GenBank/DDBJ whole genome shotgun (WGS) entry which is preliminary data.</text>
</comment>
<evidence type="ECO:0000313" key="1">
    <source>
        <dbReference type="EMBL" id="ROS02042.1"/>
    </source>
</evidence>
<sequence length="36" mass="4112">MWYFTWALGVVLACSLGIINAIWLEFEGYEGEEGNE</sequence>
<dbReference type="RefSeq" id="WP_123712780.1">
    <property type="nucleotide sequence ID" value="NZ_RKHR01000004.1"/>
</dbReference>
<dbReference type="EMBL" id="RKHR01000004">
    <property type="protein sequence ID" value="ROS02042.1"/>
    <property type="molecule type" value="Genomic_DNA"/>
</dbReference>
<evidence type="ECO:0000313" key="2">
    <source>
        <dbReference type="Proteomes" id="UP000275394"/>
    </source>
</evidence>
<name>A0A3N2DQV0_9GAMM</name>
<dbReference type="InterPro" id="IPR012994">
    <property type="entry name" value="YbgT_YccB"/>
</dbReference>
<dbReference type="InterPro" id="IPR011724">
    <property type="entry name" value="Cyd_oper_YbgT"/>
</dbReference>
<protein>
    <submittedName>
        <fullName evidence="1">Cyd operon protein YbgT</fullName>
    </submittedName>
</protein>
<reference evidence="1 2" key="1">
    <citation type="submission" date="2018-11" db="EMBL/GenBank/DDBJ databases">
        <title>Genomic Encyclopedia of Type Strains, Phase IV (KMG-IV): sequencing the most valuable type-strain genomes for metagenomic binning, comparative biology and taxonomic classification.</title>
        <authorList>
            <person name="Goeker M."/>
        </authorList>
    </citation>
    <scope>NUCLEOTIDE SEQUENCE [LARGE SCALE GENOMIC DNA]</scope>
    <source>
        <strain evidence="1 2">DSM 100316</strain>
    </source>
</reference>
<dbReference type="AlphaFoldDB" id="A0A3N2DQV0"/>
<keyword evidence="2" id="KW-1185">Reference proteome</keyword>
<dbReference type="NCBIfam" id="TIGR02106">
    <property type="entry name" value="cyd_oper_ybgT"/>
    <property type="match status" value="1"/>
</dbReference>